<proteinExistence type="predicted"/>
<keyword evidence="4" id="KW-1185">Reference proteome</keyword>
<dbReference type="InterPro" id="IPR057561">
    <property type="entry name" value="NADase_transloc"/>
</dbReference>
<evidence type="ECO:0000259" key="2">
    <source>
        <dbReference type="Pfam" id="PF25302"/>
    </source>
</evidence>
<evidence type="ECO:0000313" key="4">
    <source>
        <dbReference type="Proteomes" id="UP001597182"/>
    </source>
</evidence>
<feature type="domain" description="NAD glycohydrolase translocation F5/8 type C" evidence="2">
    <location>
        <begin position="72"/>
        <end position="214"/>
    </location>
</feature>
<dbReference type="Gene3D" id="2.60.120.260">
    <property type="entry name" value="Galactose-binding domain-like"/>
    <property type="match status" value="1"/>
</dbReference>
<dbReference type="SUPFAM" id="SSF49785">
    <property type="entry name" value="Galactose-binding domain-like"/>
    <property type="match status" value="1"/>
</dbReference>
<dbReference type="Pfam" id="PF25302">
    <property type="entry name" value="NADase_transloc"/>
    <property type="match status" value="1"/>
</dbReference>
<evidence type="ECO:0000256" key="1">
    <source>
        <dbReference type="SAM" id="MobiDB-lite"/>
    </source>
</evidence>
<comment type="caution">
    <text evidence="3">The sequence shown here is derived from an EMBL/GenBank/DDBJ whole genome shotgun (WGS) entry which is preliminary data.</text>
</comment>
<dbReference type="RefSeq" id="WP_103380745.1">
    <property type="nucleotide sequence ID" value="NZ_BAABKS010000022.1"/>
</dbReference>
<sequence length="218" mass="21697">MTASRDVRAATTVAVVLVLAAAVAGVLLLRDGGPTVAVAGEASAAGAGAGPVSTGPAAIAGGVVATASCTSAPSRAADGTPTSFDAGNAVDGRMDTAWRCDGDGVGDRLVLRLPRSGRVSQLTIVPGYAKTDQADGSDRYAQNRRISGLTVDTGDGPPTAVSLDPSPTRRAAQTVRFPAAETDTVTLTITSSVPGAPVGTQPASDRVAISEVTFPELR</sequence>
<dbReference type="InterPro" id="IPR008979">
    <property type="entry name" value="Galactose-bd-like_sf"/>
</dbReference>
<protein>
    <recommendedName>
        <fullName evidence="2">NAD glycohydrolase translocation F5/8 type C domain-containing protein</fullName>
    </recommendedName>
</protein>
<reference evidence="4" key="1">
    <citation type="journal article" date="2019" name="Int. J. Syst. Evol. Microbiol.">
        <title>The Global Catalogue of Microorganisms (GCM) 10K type strain sequencing project: providing services to taxonomists for standard genome sequencing and annotation.</title>
        <authorList>
            <consortium name="The Broad Institute Genomics Platform"/>
            <consortium name="The Broad Institute Genome Sequencing Center for Infectious Disease"/>
            <person name="Wu L."/>
            <person name="Ma J."/>
        </authorList>
    </citation>
    <scope>NUCLEOTIDE SEQUENCE [LARGE SCALE GENOMIC DNA]</scope>
    <source>
        <strain evidence="4">CCUG 49018</strain>
    </source>
</reference>
<dbReference type="NCBIfam" id="NF047619">
    <property type="entry name" value="NADase_discoid"/>
    <property type="match status" value="1"/>
</dbReference>
<feature type="region of interest" description="Disordered" evidence="1">
    <location>
        <begin position="148"/>
        <end position="170"/>
    </location>
</feature>
<name>A0ABW3VKC1_9PSEU</name>
<organism evidence="3 4">
    <name type="scientific">Pseudonocardia benzenivorans</name>
    <dbReference type="NCBI Taxonomy" id="228005"/>
    <lineage>
        <taxon>Bacteria</taxon>
        <taxon>Bacillati</taxon>
        <taxon>Actinomycetota</taxon>
        <taxon>Actinomycetes</taxon>
        <taxon>Pseudonocardiales</taxon>
        <taxon>Pseudonocardiaceae</taxon>
        <taxon>Pseudonocardia</taxon>
    </lineage>
</organism>
<dbReference type="Proteomes" id="UP001597182">
    <property type="component" value="Unassembled WGS sequence"/>
</dbReference>
<evidence type="ECO:0000313" key="3">
    <source>
        <dbReference type="EMBL" id="MFD1234755.1"/>
    </source>
</evidence>
<dbReference type="EMBL" id="JBHTMB010000140">
    <property type="protein sequence ID" value="MFD1234755.1"/>
    <property type="molecule type" value="Genomic_DNA"/>
</dbReference>
<gene>
    <name evidence="3" type="ORF">ACFQ34_15800</name>
</gene>
<accession>A0ABW3VKC1</accession>